<evidence type="ECO:0000313" key="3">
    <source>
        <dbReference type="Proteomes" id="UP000247233"/>
    </source>
</evidence>
<name>A0A317X5Y8_9EURO</name>
<dbReference type="Proteomes" id="UP000247233">
    <property type="component" value="Unassembled WGS sequence"/>
</dbReference>
<dbReference type="STRING" id="1448321.A0A317X5Y8"/>
<dbReference type="RefSeq" id="XP_025404077.1">
    <property type="nucleotide sequence ID" value="XM_025548699.1"/>
</dbReference>
<dbReference type="VEuPathDB" id="FungiDB:BO70DRAFT_7628"/>
<gene>
    <name evidence="2" type="ORF">BO70DRAFT_7628</name>
</gene>
<protein>
    <recommendedName>
        <fullName evidence="4">F-box domain-containing protein</fullName>
    </recommendedName>
</protein>
<comment type="caution">
    <text evidence="2">The sequence shown here is derived from an EMBL/GenBank/DDBJ whole genome shotgun (WGS) entry which is preliminary data.</text>
</comment>
<organism evidence="2 3">
    <name type="scientific">Aspergillus heteromorphus CBS 117.55</name>
    <dbReference type="NCBI Taxonomy" id="1448321"/>
    <lineage>
        <taxon>Eukaryota</taxon>
        <taxon>Fungi</taxon>
        <taxon>Dikarya</taxon>
        <taxon>Ascomycota</taxon>
        <taxon>Pezizomycotina</taxon>
        <taxon>Eurotiomycetes</taxon>
        <taxon>Eurotiomycetidae</taxon>
        <taxon>Eurotiales</taxon>
        <taxon>Aspergillaceae</taxon>
        <taxon>Aspergillus</taxon>
        <taxon>Aspergillus subgen. Circumdati</taxon>
    </lineage>
</organism>
<dbReference type="EMBL" id="MSFL01000001">
    <property type="protein sequence ID" value="PWY92338.1"/>
    <property type="molecule type" value="Genomic_DNA"/>
</dbReference>
<keyword evidence="3" id="KW-1185">Reference proteome</keyword>
<reference evidence="2 3" key="1">
    <citation type="submission" date="2016-12" db="EMBL/GenBank/DDBJ databases">
        <title>The genomes of Aspergillus section Nigri reveals drivers in fungal speciation.</title>
        <authorList>
            <consortium name="DOE Joint Genome Institute"/>
            <person name="Vesth T.C."/>
            <person name="Nybo J."/>
            <person name="Theobald S."/>
            <person name="Brandl J."/>
            <person name="Frisvad J.C."/>
            <person name="Nielsen K.F."/>
            <person name="Lyhne E.K."/>
            <person name="Kogle M.E."/>
            <person name="Kuo A."/>
            <person name="Riley R."/>
            <person name="Clum A."/>
            <person name="Nolan M."/>
            <person name="Lipzen A."/>
            <person name="Salamov A."/>
            <person name="Henrissat B."/>
            <person name="Wiebenga A."/>
            <person name="De Vries R.P."/>
            <person name="Grigoriev I.V."/>
            <person name="Mortensen U.H."/>
            <person name="Andersen M.R."/>
            <person name="Baker S.E."/>
        </authorList>
    </citation>
    <scope>NUCLEOTIDE SEQUENCE [LARGE SCALE GENOMIC DNA]</scope>
    <source>
        <strain evidence="2 3">CBS 117.55</strain>
    </source>
</reference>
<sequence>MSLFQPSLQSSLVSLPNELVDAIISCLSLPPPSLAKLHQPPSSRITTSTSRDLKNLSRTSSRIRELVLPRLFAHACFKIQEVPGFLAFVAQRKLSRHVVSIVAKGVDPLDEQENRYWWRPVLDCLNPLRLTVLASPPLIAAMLDTRIVDEHSWAFEVPFQILQLEQTAQLQAPSVSPAAATGLAGGLLRTRAWSSLAFNESSALRAYNHYEYFLFQFPSIFHRWGCFAYLQPLPEEISPSLSLTSLTSFRYTAVFPFYNHVKLVLDTVGFMTNLRSFSVQLAPGQDDKTTELEQRGSLDPSDPWMEIATGYSLIAHAVRDLGNKAQLVKFSTRDFDFDALRPELSAILRDVLENCKWVHSGHGTWIREPVEKNNSGPTAEQPSLTPA</sequence>
<evidence type="ECO:0000313" key="2">
    <source>
        <dbReference type="EMBL" id="PWY92338.1"/>
    </source>
</evidence>
<dbReference type="GeneID" id="37070936"/>
<feature type="compositionally biased region" description="Polar residues" evidence="1">
    <location>
        <begin position="372"/>
        <end position="387"/>
    </location>
</feature>
<feature type="region of interest" description="Disordered" evidence="1">
    <location>
        <begin position="367"/>
        <end position="387"/>
    </location>
</feature>
<dbReference type="OrthoDB" id="5296720at2759"/>
<accession>A0A317X5Y8</accession>
<proteinExistence type="predicted"/>
<dbReference type="AlphaFoldDB" id="A0A317X5Y8"/>
<evidence type="ECO:0008006" key="4">
    <source>
        <dbReference type="Google" id="ProtNLM"/>
    </source>
</evidence>
<evidence type="ECO:0000256" key="1">
    <source>
        <dbReference type="SAM" id="MobiDB-lite"/>
    </source>
</evidence>